<keyword evidence="9" id="KW-0067">ATP-binding</keyword>
<keyword evidence="8 15" id="KW-0418">Kinase</keyword>
<dbReference type="PANTHER" id="PTHR45436:SF14">
    <property type="entry name" value="SENSOR PROTEIN QSEC"/>
    <property type="match status" value="1"/>
</dbReference>
<keyword evidence="16" id="KW-1185">Reference proteome</keyword>
<keyword evidence="4" id="KW-0597">Phosphoprotein</keyword>
<feature type="transmembrane region" description="Helical" evidence="13">
    <location>
        <begin position="143"/>
        <end position="166"/>
    </location>
</feature>
<dbReference type="InterPro" id="IPR003661">
    <property type="entry name" value="HisK_dim/P_dom"/>
</dbReference>
<evidence type="ECO:0000313" key="16">
    <source>
        <dbReference type="Proteomes" id="UP000243463"/>
    </source>
</evidence>
<dbReference type="InterPro" id="IPR036890">
    <property type="entry name" value="HATPase_C_sf"/>
</dbReference>
<dbReference type="GO" id="GO:0000155">
    <property type="term" value="F:phosphorelay sensor kinase activity"/>
    <property type="evidence" value="ECO:0007669"/>
    <property type="project" value="InterPro"/>
</dbReference>
<dbReference type="GO" id="GO:0005886">
    <property type="term" value="C:plasma membrane"/>
    <property type="evidence" value="ECO:0007669"/>
    <property type="project" value="TreeGrafter"/>
</dbReference>
<dbReference type="RefSeq" id="WP_171289008.1">
    <property type="nucleotide sequence ID" value="NZ_FZLN01000001.1"/>
</dbReference>
<comment type="catalytic activity">
    <reaction evidence="1">
        <text>ATP + protein L-histidine = ADP + protein N-phospho-L-histidine.</text>
        <dbReference type="EC" id="2.7.13.3"/>
    </reaction>
</comment>
<dbReference type="EC" id="2.7.13.3" evidence="3"/>
<protein>
    <recommendedName>
        <fullName evidence="3">histidine kinase</fullName>
        <ecNumber evidence="3">2.7.13.3</ecNumber>
    </recommendedName>
</protein>
<evidence type="ECO:0000256" key="5">
    <source>
        <dbReference type="ARBA" id="ARBA00022679"/>
    </source>
</evidence>
<evidence type="ECO:0000256" key="13">
    <source>
        <dbReference type="SAM" id="Phobius"/>
    </source>
</evidence>
<dbReference type="Gene3D" id="1.10.287.130">
    <property type="match status" value="1"/>
</dbReference>
<accession>A0A217ED40</accession>
<evidence type="ECO:0000256" key="12">
    <source>
        <dbReference type="ARBA" id="ARBA00023136"/>
    </source>
</evidence>
<dbReference type="SMART" id="SM00387">
    <property type="entry name" value="HATPase_c"/>
    <property type="match status" value="1"/>
</dbReference>
<dbReference type="CDD" id="cd00075">
    <property type="entry name" value="HATPase"/>
    <property type="match status" value="1"/>
</dbReference>
<dbReference type="InterPro" id="IPR005467">
    <property type="entry name" value="His_kinase_dom"/>
</dbReference>
<dbReference type="AlphaFoldDB" id="A0A217ED40"/>
<dbReference type="InterPro" id="IPR050428">
    <property type="entry name" value="TCS_sensor_his_kinase"/>
</dbReference>
<keyword evidence="6 13" id="KW-0812">Transmembrane</keyword>
<dbReference type="Pfam" id="PF00512">
    <property type="entry name" value="HisKA"/>
    <property type="match status" value="1"/>
</dbReference>
<dbReference type="SUPFAM" id="SSF55874">
    <property type="entry name" value="ATPase domain of HSP90 chaperone/DNA topoisomerase II/histidine kinase"/>
    <property type="match status" value="1"/>
</dbReference>
<dbReference type="PANTHER" id="PTHR45436">
    <property type="entry name" value="SENSOR HISTIDINE KINASE YKOH"/>
    <property type="match status" value="1"/>
</dbReference>
<evidence type="ECO:0000256" key="10">
    <source>
        <dbReference type="ARBA" id="ARBA00022989"/>
    </source>
</evidence>
<keyword evidence="7" id="KW-0547">Nucleotide-binding</keyword>
<evidence type="ECO:0000256" key="6">
    <source>
        <dbReference type="ARBA" id="ARBA00022692"/>
    </source>
</evidence>
<evidence type="ECO:0000256" key="4">
    <source>
        <dbReference type="ARBA" id="ARBA00022553"/>
    </source>
</evidence>
<keyword evidence="5" id="KW-0808">Transferase</keyword>
<gene>
    <name evidence="15" type="ORF">SAMN05444584_0114</name>
</gene>
<feature type="transmembrane region" description="Helical" evidence="13">
    <location>
        <begin position="12"/>
        <end position="35"/>
    </location>
</feature>
<dbReference type="EMBL" id="FZLN01000001">
    <property type="protein sequence ID" value="SNQ28202.1"/>
    <property type="molecule type" value="Genomic_DNA"/>
</dbReference>
<dbReference type="InterPro" id="IPR036097">
    <property type="entry name" value="HisK_dim/P_sf"/>
</dbReference>
<evidence type="ECO:0000256" key="2">
    <source>
        <dbReference type="ARBA" id="ARBA00004141"/>
    </source>
</evidence>
<dbReference type="Gene3D" id="3.30.565.10">
    <property type="entry name" value="Histidine kinase-like ATPase, C-terminal domain"/>
    <property type="match status" value="1"/>
</dbReference>
<dbReference type="Proteomes" id="UP000243463">
    <property type="component" value="Unassembled WGS sequence"/>
</dbReference>
<proteinExistence type="predicted"/>
<dbReference type="InterPro" id="IPR004358">
    <property type="entry name" value="Sig_transdc_His_kin-like_C"/>
</dbReference>
<evidence type="ECO:0000256" key="3">
    <source>
        <dbReference type="ARBA" id="ARBA00012438"/>
    </source>
</evidence>
<organism evidence="15 16">
    <name type="scientific">Acinetobacter apis</name>
    <dbReference type="NCBI Taxonomy" id="1229165"/>
    <lineage>
        <taxon>Bacteria</taxon>
        <taxon>Pseudomonadati</taxon>
        <taxon>Pseudomonadota</taxon>
        <taxon>Gammaproteobacteria</taxon>
        <taxon>Moraxellales</taxon>
        <taxon>Moraxellaceae</taxon>
        <taxon>Acinetobacter</taxon>
    </lineage>
</organism>
<dbReference type="SMART" id="SM00388">
    <property type="entry name" value="HisKA"/>
    <property type="match status" value="1"/>
</dbReference>
<dbReference type="PRINTS" id="PR00344">
    <property type="entry name" value="BCTRLSENSOR"/>
</dbReference>
<reference evidence="16" key="1">
    <citation type="submission" date="2017-06" db="EMBL/GenBank/DDBJ databases">
        <authorList>
            <person name="Varghese N."/>
            <person name="Submissions S."/>
        </authorList>
    </citation>
    <scope>NUCLEOTIDE SEQUENCE [LARGE SCALE GENOMIC DNA]</scope>
    <source>
        <strain evidence="16">ANC 5114</strain>
    </source>
</reference>
<keyword evidence="11" id="KW-0902">Two-component regulatory system</keyword>
<dbReference type="PROSITE" id="PS50109">
    <property type="entry name" value="HIS_KIN"/>
    <property type="match status" value="1"/>
</dbReference>
<evidence type="ECO:0000259" key="14">
    <source>
        <dbReference type="PROSITE" id="PS50109"/>
    </source>
</evidence>
<evidence type="ECO:0000256" key="7">
    <source>
        <dbReference type="ARBA" id="ARBA00022741"/>
    </source>
</evidence>
<evidence type="ECO:0000313" key="15">
    <source>
        <dbReference type="EMBL" id="SNQ28202.1"/>
    </source>
</evidence>
<comment type="subcellular location">
    <subcellularLocation>
        <location evidence="2">Membrane</location>
        <topology evidence="2">Multi-pass membrane protein</topology>
    </subcellularLocation>
</comment>
<keyword evidence="12 13" id="KW-0472">Membrane</keyword>
<evidence type="ECO:0000256" key="1">
    <source>
        <dbReference type="ARBA" id="ARBA00000085"/>
    </source>
</evidence>
<evidence type="ECO:0000256" key="9">
    <source>
        <dbReference type="ARBA" id="ARBA00022840"/>
    </source>
</evidence>
<dbReference type="InterPro" id="IPR003594">
    <property type="entry name" value="HATPase_dom"/>
</dbReference>
<sequence>MNKKRSSLNTRLIVMTSLLSVIVAGVLMFSTYHIAMKELTRILDAQMEFLASRATILELRNTHSQLNLDPKKEQEELFIDIWSYDDLEELEKNPLLVPQVKKAGFYQHETDSGTWYTYVLPAKDYQVQISQHRKVREVLALELAGSMVLPFILIMPFVMLIIVCMIKRSLKPLDDLKSELAQRDSSELSHVSDAHYPIELLPAIHEINYLFDRICKTQQEQKQFIADAAHELRTPLTALNLQTKILLRDFPDNVALINLNKGLARIQHLVSQLLALAKQDTSLHVLEQPKKVSLNQVALNCVEQLMNLAMEKNIDLGFERNEEIHVQSYEPTLHSIIYNLIDNAIKYTPHSGVINISVYPKAGKAVLCIEDSGPGIPKEQYEAVLKRFYRVHHHLEVGSGLGLSIVQKAIQRVGGQLSFDQSQDLGGLKVVVVAPINLHLNELQAVNAI</sequence>
<dbReference type="GO" id="GO:0005524">
    <property type="term" value="F:ATP binding"/>
    <property type="evidence" value="ECO:0007669"/>
    <property type="project" value="UniProtKB-KW"/>
</dbReference>
<dbReference type="Pfam" id="PF02518">
    <property type="entry name" value="HATPase_c"/>
    <property type="match status" value="1"/>
</dbReference>
<evidence type="ECO:0000256" key="11">
    <source>
        <dbReference type="ARBA" id="ARBA00023012"/>
    </source>
</evidence>
<evidence type="ECO:0000256" key="8">
    <source>
        <dbReference type="ARBA" id="ARBA00022777"/>
    </source>
</evidence>
<feature type="domain" description="Histidine kinase" evidence="14">
    <location>
        <begin position="227"/>
        <end position="438"/>
    </location>
</feature>
<dbReference type="CDD" id="cd00082">
    <property type="entry name" value="HisKA"/>
    <property type="match status" value="1"/>
</dbReference>
<keyword evidence="10 13" id="KW-1133">Transmembrane helix</keyword>
<name>A0A217ED40_9GAMM</name>
<dbReference type="SUPFAM" id="SSF47384">
    <property type="entry name" value="Homodimeric domain of signal transducing histidine kinase"/>
    <property type="match status" value="1"/>
</dbReference>